<feature type="binding site" evidence="2">
    <location>
        <position position="78"/>
    </location>
    <ligand>
        <name>a divalent metal cation</name>
        <dbReference type="ChEBI" id="CHEBI:60240"/>
        <label>1</label>
    </ligand>
</feature>
<dbReference type="PANTHER" id="PTHR13799:SF13">
    <property type="entry name" value="NIF3-LIKE PROTEIN 1"/>
    <property type="match status" value="1"/>
</dbReference>
<protein>
    <submittedName>
        <fullName evidence="3">NIF3 NGG1 interactin-like proteing factor 3-like 1</fullName>
    </submittedName>
</protein>
<dbReference type="Pfam" id="PF01784">
    <property type="entry name" value="DUF34_NIF3"/>
    <property type="match status" value="1"/>
</dbReference>
<feature type="binding site" evidence="2">
    <location>
        <position position="249"/>
    </location>
    <ligand>
        <name>a divalent metal cation</name>
        <dbReference type="ChEBI" id="CHEBI:60240"/>
        <label>1</label>
    </ligand>
</feature>
<comment type="caution">
    <text evidence="3">The sequence shown here is derived from an EMBL/GenBank/DDBJ whole genome shotgun (WGS) entry which is preliminary data.</text>
</comment>
<dbReference type="FunFam" id="3.40.1390.30:FF:000001">
    <property type="entry name" value="GTP cyclohydrolase 1 type 2"/>
    <property type="match status" value="1"/>
</dbReference>
<keyword evidence="2" id="KW-0479">Metal-binding</keyword>
<dbReference type="InterPro" id="IPR002678">
    <property type="entry name" value="DUF34/NIF3"/>
</dbReference>
<dbReference type="Gene3D" id="3.40.1390.30">
    <property type="entry name" value="NIF3 (NGG1p interacting factor 3)-like"/>
    <property type="match status" value="1"/>
</dbReference>
<name>A0A9P7YBY4_9HELO</name>
<dbReference type="OrthoDB" id="3345469at2759"/>
<proteinExistence type="inferred from homology"/>
<feature type="binding site" evidence="2">
    <location>
        <position position="116"/>
    </location>
    <ligand>
        <name>a divalent metal cation</name>
        <dbReference type="ChEBI" id="CHEBI:60240"/>
        <label>1</label>
    </ligand>
</feature>
<accession>A0A9P7YBY4</accession>
<dbReference type="SUPFAM" id="SSF102705">
    <property type="entry name" value="NIF3 (NGG1p interacting factor 3)-like"/>
    <property type="match status" value="1"/>
</dbReference>
<evidence type="ECO:0000256" key="2">
    <source>
        <dbReference type="PIRSR" id="PIRSR602678-1"/>
    </source>
</evidence>
<reference evidence="3" key="1">
    <citation type="journal article" date="2021" name="IMA Fungus">
        <title>Genomic characterization of three marine fungi, including Emericellopsis atlantica sp. nov. with signatures of a generalist lifestyle and marine biomass degradation.</title>
        <authorList>
            <person name="Hagestad O.C."/>
            <person name="Hou L."/>
            <person name="Andersen J.H."/>
            <person name="Hansen E.H."/>
            <person name="Altermark B."/>
            <person name="Li C."/>
            <person name="Kuhnert E."/>
            <person name="Cox R.J."/>
            <person name="Crous P.W."/>
            <person name="Spatafora J.W."/>
            <person name="Lail K."/>
            <person name="Amirebrahimi M."/>
            <person name="Lipzen A."/>
            <person name="Pangilinan J."/>
            <person name="Andreopoulos W."/>
            <person name="Hayes R.D."/>
            <person name="Ng V."/>
            <person name="Grigoriev I.V."/>
            <person name="Jackson S.A."/>
            <person name="Sutton T.D.S."/>
            <person name="Dobson A.D.W."/>
            <person name="Rama T."/>
        </authorList>
    </citation>
    <scope>NUCLEOTIDE SEQUENCE</scope>
    <source>
        <strain evidence="3">TRa018bII</strain>
    </source>
</reference>
<dbReference type="PANTHER" id="PTHR13799">
    <property type="entry name" value="NGG1 INTERACTING FACTOR 3"/>
    <property type="match status" value="1"/>
</dbReference>
<dbReference type="InterPro" id="IPR036069">
    <property type="entry name" value="DUF34/NIF3_sf"/>
</dbReference>
<evidence type="ECO:0000256" key="1">
    <source>
        <dbReference type="ARBA" id="ARBA00006964"/>
    </source>
</evidence>
<feature type="binding site" evidence="2">
    <location>
        <position position="253"/>
    </location>
    <ligand>
        <name>a divalent metal cation</name>
        <dbReference type="ChEBI" id="CHEBI:60240"/>
        <label>1</label>
    </ligand>
</feature>
<organism evidence="3 4">
    <name type="scientific">Amylocarpus encephaloides</name>
    <dbReference type="NCBI Taxonomy" id="45428"/>
    <lineage>
        <taxon>Eukaryota</taxon>
        <taxon>Fungi</taxon>
        <taxon>Dikarya</taxon>
        <taxon>Ascomycota</taxon>
        <taxon>Pezizomycotina</taxon>
        <taxon>Leotiomycetes</taxon>
        <taxon>Helotiales</taxon>
        <taxon>Helotiales incertae sedis</taxon>
        <taxon>Amylocarpus</taxon>
    </lineage>
</organism>
<dbReference type="Proteomes" id="UP000824998">
    <property type="component" value="Unassembled WGS sequence"/>
</dbReference>
<sequence length="310" mass="33726">MMEPTTPKVSPFTQAVVAAMQFLYPEELADPSFDNIGLLLEAPYRPHLNNSALITVDLTAAVADEAIERKDSIVVAYHPIIFHGIKSLTQSHARTNTLLRLAQEGISVYCPHTAVDATPGGLNDWLADILCKGIASSRKYITPIPSPPLGYENTGYGRILTFQTPRLLSSLITLITCSLGIPSVSVATPQSIPYRERAGILITTVGICAGSGGTMLNDLDVDLLFTGELSHHETLSAIENGRCVITTFHSNSERAFFRDRMQQLLSTQVWGEIWSQSEPDKEFQIAISEVDADPFEIVVPEPSMAGLSVS</sequence>
<gene>
    <name evidence="3" type="ORF">BJ875DRAFT_507425</name>
</gene>
<keyword evidence="4" id="KW-1185">Reference proteome</keyword>
<dbReference type="NCBIfam" id="TIGR00486">
    <property type="entry name" value="YbgI_SA1388"/>
    <property type="match status" value="1"/>
</dbReference>
<dbReference type="AlphaFoldDB" id="A0A9P7YBY4"/>
<dbReference type="GO" id="GO:0046872">
    <property type="term" value="F:metal ion binding"/>
    <property type="evidence" value="ECO:0007669"/>
    <property type="project" value="UniProtKB-KW"/>
</dbReference>
<evidence type="ECO:0000313" key="3">
    <source>
        <dbReference type="EMBL" id="KAG9230270.1"/>
    </source>
</evidence>
<dbReference type="GO" id="GO:0005739">
    <property type="term" value="C:mitochondrion"/>
    <property type="evidence" value="ECO:0007669"/>
    <property type="project" value="TreeGrafter"/>
</dbReference>
<comment type="similarity">
    <text evidence="1">Belongs to the GTP cyclohydrolase I type 2/NIF3 family.</text>
</comment>
<dbReference type="EMBL" id="MU251687">
    <property type="protein sequence ID" value="KAG9230270.1"/>
    <property type="molecule type" value="Genomic_DNA"/>
</dbReference>
<evidence type="ECO:0000313" key="4">
    <source>
        <dbReference type="Proteomes" id="UP000824998"/>
    </source>
</evidence>